<evidence type="ECO:0000313" key="3">
    <source>
        <dbReference type="Proteomes" id="UP000016860"/>
    </source>
</evidence>
<dbReference type="STRING" id="1330534.L323_11580"/>
<dbReference type="PATRIC" id="fig|1330534.3.peg.2307"/>
<dbReference type="Pfam" id="PF09346">
    <property type="entry name" value="SMI1_KNR4"/>
    <property type="match status" value="1"/>
</dbReference>
<dbReference type="InterPro" id="IPR018958">
    <property type="entry name" value="Knr4/Smi1-like_dom"/>
</dbReference>
<dbReference type="OrthoDB" id="1739659at2"/>
<dbReference type="RefSeq" id="WP_020815818.1">
    <property type="nucleotide sequence ID" value="NZ_ATAY01000035.1"/>
</dbReference>
<evidence type="ECO:0000259" key="1">
    <source>
        <dbReference type="SMART" id="SM00860"/>
    </source>
</evidence>
<proteinExistence type="predicted"/>
<dbReference type="AlphaFoldDB" id="U4R0V3"/>
<dbReference type="SMART" id="SM00860">
    <property type="entry name" value="SMI1_KNR4"/>
    <property type="match status" value="1"/>
</dbReference>
<organism evidence="2 3">
    <name type="scientific">Ruminiclostridium papyrosolvens C7</name>
    <dbReference type="NCBI Taxonomy" id="1330534"/>
    <lineage>
        <taxon>Bacteria</taxon>
        <taxon>Bacillati</taxon>
        <taxon>Bacillota</taxon>
        <taxon>Clostridia</taxon>
        <taxon>Eubacteriales</taxon>
        <taxon>Oscillospiraceae</taxon>
        <taxon>Ruminiclostridium</taxon>
    </lineage>
</organism>
<accession>U4R0V3</accession>
<gene>
    <name evidence="2" type="ORF">L323_11580</name>
</gene>
<dbReference type="Gene3D" id="3.40.1580.10">
    <property type="entry name" value="SMI1/KNR4-like"/>
    <property type="match status" value="1"/>
</dbReference>
<dbReference type="SUPFAM" id="SSF160631">
    <property type="entry name" value="SMI1/KNR4-like"/>
    <property type="match status" value="1"/>
</dbReference>
<evidence type="ECO:0000313" key="2">
    <source>
        <dbReference type="EMBL" id="EPR11641.1"/>
    </source>
</evidence>
<dbReference type="InterPro" id="IPR037883">
    <property type="entry name" value="Knr4/Smi1-like_sf"/>
</dbReference>
<comment type="caution">
    <text evidence="2">The sequence shown here is derived from an EMBL/GenBank/DDBJ whole genome shotgun (WGS) entry which is preliminary data.</text>
</comment>
<dbReference type="Proteomes" id="UP000016860">
    <property type="component" value="Unassembled WGS sequence"/>
</dbReference>
<feature type="domain" description="Knr4/Smi1-like" evidence="1">
    <location>
        <begin position="14"/>
        <end position="125"/>
    </location>
</feature>
<name>U4R0V3_9FIRM</name>
<dbReference type="EMBL" id="ATAY01000035">
    <property type="protein sequence ID" value="EPR11641.1"/>
    <property type="molecule type" value="Genomic_DNA"/>
</dbReference>
<protein>
    <recommendedName>
        <fullName evidence="1">Knr4/Smi1-like domain-containing protein</fullName>
    </recommendedName>
</protein>
<sequence length="217" mass="24085">MDITKIIGLKKNNPANTDEINSVEVELGVFLPKVYRQLLSITNGFINGQGIGLYGTDELVERNQTWEVDKYARGYVAIGDNSGGKVFLMEADRASKEVIAVDSGYMNPKDEPEVITNDLSEWISTGCSIRTSETEEIRSYIELHNIILEKMPVGGTKDLLVIKKILEIDISIGELLKCSKQPPFILVRNVPYAKAISRIKKLGQVGSILRLEPSSND</sequence>
<reference evidence="2 3" key="1">
    <citation type="journal article" date="2013" name="Genome Announc.">
        <title>Draft Genome Sequence of the Cellulolytic Bacterium Clostridium papyrosolvens C7 (ATCC 700395).</title>
        <authorList>
            <person name="Zepeda V."/>
            <person name="Dassa B."/>
            <person name="Borovok I."/>
            <person name="Lamed R."/>
            <person name="Bayer E.A."/>
            <person name="Cate J.H."/>
        </authorList>
    </citation>
    <scope>NUCLEOTIDE SEQUENCE [LARGE SCALE GENOMIC DNA]</scope>
    <source>
        <strain evidence="2 3">C7</strain>
    </source>
</reference>